<dbReference type="SUPFAM" id="SSF75399">
    <property type="entry name" value="Plakin repeat"/>
    <property type="match status" value="1"/>
</dbReference>
<gene>
    <name evidence="2" type="primary">ORF39750</name>
</gene>
<feature type="non-terminal residue" evidence="2">
    <location>
        <position position="92"/>
    </location>
</feature>
<name>A0A0B6YWG6_9EUPU</name>
<protein>
    <submittedName>
        <fullName evidence="2">Uncharacterized protein</fullName>
    </submittedName>
</protein>
<proteinExistence type="predicted"/>
<dbReference type="InterPro" id="IPR035915">
    <property type="entry name" value="Plakin_repeat_sf"/>
</dbReference>
<dbReference type="EMBL" id="HACG01013693">
    <property type="protein sequence ID" value="CEK60558.1"/>
    <property type="molecule type" value="Transcribed_RNA"/>
</dbReference>
<feature type="non-terminal residue" evidence="2">
    <location>
        <position position="1"/>
    </location>
</feature>
<evidence type="ECO:0000313" key="2">
    <source>
        <dbReference type="EMBL" id="CEK60558.1"/>
    </source>
</evidence>
<feature type="region of interest" description="Disordered" evidence="1">
    <location>
        <begin position="52"/>
        <end position="92"/>
    </location>
</feature>
<dbReference type="AlphaFoldDB" id="A0A0B6YWG6"/>
<dbReference type="Gene3D" id="3.90.1290.10">
    <property type="entry name" value="Plakin repeat"/>
    <property type="match status" value="1"/>
</dbReference>
<reference evidence="2" key="1">
    <citation type="submission" date="2014-12" db="EMBL/GenBank/DDBJ databases">
        <title>Insight into the proteome of Arion vulgaris.</title>
        <authorList>
            <person name="Aradska J."/>
            <person name="Bulat T."/>
            <person name="Smidak R."/>
            <person name="Sarate P."/>
            <person name="Gangsoo J."/>
            <person name="Sialana F."/>
            <person name="Bilban M."/>
            <person name="Lubec G."/>
        </authorList>
    </citation>
    <scope>NUCLEOTIDE SEQUENCE</scope>
    <source>
        <tissue evidence="2">Skin</tissue>
    </source>
</reference>
<accession>A0A0B6YWG6</accession>
<organism evidence="2">
    <name type="scientific">Arion vulgaris</name>
    <dbReference type="NCBI Taxonomy" id="1028688"/>
    <lineage>
        <taxon>Eukaryota</taxon>
        <taxon>Metazoa</taxon>
        <taxon>Spiralia</taxon>
        <taxon>Lophotrochozoa</taxon>
        <taxon>Mollusca</taxon>
        <taxon>Gastropoda</taxon>
        <taxon>Heterobranchia</taxon>
        <taxon>Euthyneura</taxon>
        <taxon>Panpulmonata</taxon>
        <taxon>Eupulmonata</taxon>
        <taxon>Stylommatophora</taxon>
        <taxon>Helicina</taxon>
        <taxon>Arionoidea</taxon>
        <taxon>Arionidae</taxon>
        <taxon>Arion</taxon>
    </lineage>
</organism>
<sequence>DTDTGRSLSLSEAVSLGIIDEERQHFKDLKDDNVIPLSEAIQQGLVSTKTLQSHKEDGMPQKHPESTIAHSRSFEIQSVIDPVTNRQMSASQ</sequence>
<evidence type="ECO:0000256" key="1">
    <source>
        <dbReference type="SAM" id="MobiDB-lite"/>
    </source>
</evidence>
<feature type="compositionally biased region" description="Basic and acidic residues" evidence="1">
    <location>
        <begin position="53"/>
        <end position="65"/>
    </location>
</feature>